<dbReference type="EMBL" id="JAIZAY010000003">
    <property type="protein sequence ID" value="KAJ8044866.1"/>
    <property type="molecule type" value="Genomic_DNA"/>
</dbReference>
<sequence length="61" mass="7040">MCLRIKQNQTFHFFTKIAHLDGCYQAWQVQFPATDLGCHLESQIFLVRSAPTCMVALDPLR</sequence>
<dbReference type="Proteomes" id="UP001152320">
    <property type="component" value="Chromosome 3"/>
</dbReference>
<evidence type="ECO:0000313" key="2">
    <source>
        <dbReference type="Proteomes" id="UP001152320"/>
    </source>
</evidence>
<dbReference type="AlphaFoldDB" id="A0A9Q1HH73"/>
<proteinExistence type="predicted"/>
<accession>A0A9Q1HH73</accession>
<protein>
    <submittedName>
        <fullName evidence="1">Uncharacterized protein</fullName>
    </submittedName>
</protein>
<comment type="caution">
    <text evidence="1">The sequence shown here is derived from an EMBL/GenBank/DDBJ whole genome shotgun (WGS) entry which is preliminary data.</text>
</comment>
<organism evidence="1 2">
    <name type="scientific">Holothuria leucospilota</name>
    <name type="common">Black long sea cucumber</name>
    <name type="synonym">Mertensiothuria leucospilota</name>
    <dbReference type="NCBI Taxonomy" id="206669"/>
    <lineage>
        <taxon>Eukaryota</taxon>
        <taxon>Metazoa</taxon>
        <taxon>Echinodermata</taxon>
        <taxon>Eleutherozoa</taxon>
        <taxon>Echinozoa</taxon>
        <taxon>Holothuroidea</taxon>
        <taxon>Aspidochirotacea</taxon>
        <taxon>Aspidochirotida</taxon>
        <taxon>Holothuriidae</taxon>
        <taxon>Holothuria</taxon>
    </lineage>
</organism>
<reference evidence="1" key="1">
    <citation type="submission" date="2021-10" db="EMBL/GenBank/DDBJ databases">
        <title>Tropical sea cucumber genome reveals ecological adaptation and Cuvierian tubules defense mechanism.</title>
        <authorList>
            <person name="Chen T."/>
        </authorList>
    </citation>
    <scope>NUCLEOTIDE SEQUENCE</scope>
    <source>
        <strain evidence="1">Nanhai2018</strain>
        <tissue evidence="1">Muscle</tissue>
    </source>
</reference>
<name>A0A9Q1HH73_HOLLE</name>
<keyword evidence="2" id="KW-1185">Reference proteome</keyword>
<evidence type="ECO:0000313" key="1">
    <source>
        <dbReference type="EMBL" id="KAJ8044866.1"/>
    </source>
</evidence>
<gene>
    <name evidence="1" type="ORF">HOLleu_07742</name>
</gene>